<dbReference type="EMBL" id="GBXM01082534">
    <property type="protein sequence ID" value="JAH26043.1"/>
    <property type="molecule type" value="Transcribed_RNA"/>
</dbReference>
<evidence type="ECO:0000313" key="1">
    <source>
        <dbReference type="EMBL" id="JAH26043.1"/>
    </source>
</evidence>
<reference evidence="1" key="2">
    <citation type="journal article" date="2015" name="Fish Shellfish Immunol.">
        <title>Early steps in the European eel (Anguilla anguilla)-Vibrio vulnificus interaction in the gills: Role of the RtxA13 toxin.</title>
        <authorList>
            <person name="Callol A."/>
            <person name="Pajuelo D."/>
            <person name="Ebbesson L."/>
            <person name="Teles M."/>
            <person name="MacKenzie S."/>
            <person name="Amaro C."/>
        </authorList>
    </citation>
    <scope>NUCLEOTIDE SEQUENCE</scope>
</reference>
<organism evidence="1">
    <name type="scientific">Anguilla anguilla</name>
    <name type="common">European freshwater eel</name>
    <name type="synonym">Muraena anguilla</name>
    <dbReference type="NCBI Taxonomy" id="7936"/>
    <lineage>
        <taxon>Eukaryota</taxon>
        <taxon>Metazoa</taxon>
        <taxon>Chordata</taxon>
        <taxon>Craniata</taxon>
        <taxon>Vertebrata</taxon>
        <taxon>Euteleostomi</taxon>
        <taxon>Actinopterygii</taxon>
        <taxon>Neopterygii</taxon>
        <taxon>Teleostei</taxon>
        <taxon>Anguilliformes</taxon>
        <taxon>Anguillidae</taxon>
        <taxon>Anguilla</taxon>
    </lineage>
</organism>
<accession>A0A0E9RCG9</accession>
<proteinExistence type="predicted"/>
<sequence length="51" mass="5915">MQEMCCSELPIATETNNNQTVVEPEKWETYVNINLFVNVIDARRTQNNGKK</sequence>
<reference evidence="1" key="1">
    <citation type="submission" date="2014-11" db="EMBL/GenBank/DDBJ databases">
        <authorList>
            <person name="Amaro Gonzalez C."/>
        </authorList>
    </citation>
    <scope>NUCLEOTIDE SEQUENCE</scope>
</reference>
<protein>
    <submittedName>
        <fullName evidence="1">Uncharacterized protein</fullName>
    </submittedName>
</protein>
<dbReference type="AlphaFoldDB" id="A0A0E9RCG9"/>
<name>A0A0E9RCG9_ANGAN</name>